<evidence type="ECO:0000313" key="2">
    <source>
        <dbReference type="Proteomes" id="UP001595900"/>
    </source>
</evidence>
<dbReference type="EMBL" id="JBHSCN010000018">
    <property type="protein sequence ID" value="MFC4245045.1"/>
    <property type="molecule type" value="Genomic_DNA"/>
</dbReference>
<keyword evidence="2" id="KW-1185">Reference proteome</keyword>
<evidence type="ECO:0000313" key="1">
    <source>
        <dbReference type="EMBL" id="MFC4245045.1"/>
    </source>
</evidence>
<organism evidence="1 2">
    <name type="scientific">Gryllotalpicola reticulitermitis</name>
    <dbReference type="NCBI Taxonomy" id="1184153"/>
    <lineage>
        <taxon>Bacteria</taxon>
        <taxon>Bacillati</taxon>
        <taxon>Actinomycetota</taxon>
        <taxon>Actinomycetes</taxon>
        <taxon>Micrococcales</taxon>
        <taxon>Microbacteriaceae</taxon>
        <taxon>Gryllotalpicola</taxon>
    </lineage>
</organism>
<sequence>MRAVSVLDATLEEWQLEALAGASHAATVAHIAAEQERMLEELDEAMKASMSAEADNYLDTLRPQFDHAADLARVLNAAGVIDKLQKPGAKEIATKQDGKVTVETIPAPTDLEYVTEMFGAAAGAAWAEFIDDRQIDALHNAAALRATLAELLNIGEGRAPHSIGIGASGDHFAPRYGEPDYVKWLRLAPSLQLVPFKDTTARP</sequence>
<reference evidence="2" key="1">
    <citation type="journal article" date="2019" name="Int. J. Syst. Evol. Microbiol.">
        <title>The Global Catalogue of Microorganisms (GCM) 10K type strain sequencing project: providing services to taxonomists for standard genome sequencing and annotation.</title>
        <authorList>
            <consortium name="The Broad Institute Genomics Platform"/>
            <consortium name="The Broad Institute Genome Sequencing Center for Infectious Disease"/>
            <person name="Wu L."/>
            <person name="Ma J."/>
        </authorList>
    </citation>
    <scope>NUCLEOTIDE SEQUENCE [LARGE SCALE GENOMIC DNA]</scope>
    <source>
        <strain evidence="2">CGMCC 1.10363</strain>
    </source>
</reference>
<name>A0ABV8QBZ3_9MICO</name>
<dbReference type="RefSeq" id="WP_390231683.1">
    <property type="nucleotide sequence ID" value="NZ_JBHSCN010000018.1"/>
</dbReference>
<gene>
    <name evidence="1" type="ORF">ACFOYW_16885</name>
</gene>
<comment type="caution">
    <text evidence="1">The sequence shown here is derived from an EMBL/GenBank/DDBJ whole genome shotgun (WGS) entry which is preliminary data.</text>
</comment>
<proteinExistence type="predicted"/>
<evidence type="ECO:0008006" key="3">
    <source>
        <dbReference type="Google" id="ProtNLM"/>
    </source>
</evidence>
<protein>
    <recommendedName>
        <fullName evidence="3">DUF222 domain-containing protein</fullName>
    </recommendedName>
</protein>
<dbReference type="Proteomes" id="UP001595900">
    <property type="component" value="Unassembled WGS sequence"/>
</dbReference>
<accession>A0ABV8QBZ3</accession>